<evidence type="ECO:0000259" key="8">
    <source>
        <dbReference type="PROSITE" id="PS50016"/>
    </source>
</evidence>
<dbReference type="GO" id="GO:0045893">
    <property type="term" value="P:positive regulation of DNA-templated transcription"/>
    <property type="evidence" value="ECO:0007669"/>
    <property type="project" value="TreeGrafter"/>
</dbReference>
<dbReference type="Pfam" id="PF00628">
    <property type="entry name" value="PHD"/>
    <property type="match status" value="1"/>
</dbReference>
<keyword evidence="2" id="KW-0479">Metal-binding</keyword>
<evidence type="ECO:0000313" key="10">
    <source>
        <dbReference type="Proteomes" id="UP001385951"/>
    </source>
</evidence>
<dbReference type="PANTHER" id="PTHR46174:SF1">
    <property type="entry name" value="CXXC-TYPE ZINC FINGER PROTEIN 1"/>
    <property type="match status" value="1"/>
</dbReference>
<feature type="compositionally biased region" description="Polar residues" evidence="7">
    <location>
        <begin position="855"/>
        <end position="864"/>
    </location>
</feature>
<feature type="region of interest" description="Disordered" evidence="7">
    <location>
        <begin position="726"/>
        <end position="864"/>
    </location>
</feature>
<keyword evidence="4" id="KW-0862">Zinc</keyword>
<evidence type="ECO:0000256" key="6">
    <source>
        <dbReference type="PROSITE-ProRule" id="PRU00146"/>
    </source>
</evidence>
<feature type="region of interest" description="Disordered" evidence="7">
    <location>
        <begin position="255"/>
        <end position="293"/>
    </location>
</feature>
<dbReference type="CDD" id="cd15522">
    <property type="entry name" value="PHD_TAF3"/>
    <property type="match status" value="1"/>
</dbReference>
<sequence length="864" mass="95484">MSASQHAKPEFEQGSTKRVSSTYDRSALAMAAERVAARQHLPTPNSSPASRGGGPASNSKFTSHLPTPQSPGNKDAYTSLAFDQGTPTRNKSQRPLPELNPYEYDLPPSPSFLTPESSPLFPRKGRLSRPFRTPSPKTTSGSSQHDGHETTSVSNGSHRSITPPPMSRDISPAPSGLSSPFMDKRSNGHSPSRPSTPKRPRLSSPGEDLMVIDDGPMPGIVTAKPSPSLQAPIPQRPVGGEIHRIRLQLAVDQAARQDEAEARRPEYLKRLKRSSPDSEYNFFNDPPEKEVETTTLGIADSPVKGRRIALFQATSEESFEQSLFTGGFRRYGATPAYIAEPQTPQKPSKPQLSQQAINWLHHPTPGKSAPPVVEEQPEDWVPSEREITKRRRLAAFEGSHRRNSSHKLFAIEIDGKGKVLVDQSLTLPETPPKPKPGRKRKGRAATPAKKGVERPPQEPEPMKPNWLDGEFPWAVRNQERSHLTQMEHSERMKVIEHFLDRSSSDEEDDEDQSLKPSLRSDVTAVDPPFKRGRGKMVPLKANPEPRSETFNKKFLIPSDPADARVALLSKRSVRSLAFRKRLQRARENDDSDEEAVCACGGPDDGRELVQCDECRTWYHLQCIGIRDISELGKEEDPWYCPDCLGVATPTNDPTFVPNDPSFFQSSSKMSLNVPWGSIAAPNTPMNRGRGLPEAFSTRSIWETTPQAGPSTPRTQFTRLQQTPNTLGLGVGVNESPFDPTSTPSRGMQFGGPFTTPKTTAWSSRNNLLRTPTQSSKPLPSSFNFTFGSTSNKSPPRTVYTYEETPIQRSKPRAEKMRSAQRFSSPPSSRAPMYPLGLQDSPLGGKKVRGRKNPSLVRQTTPSPL</sequence>
<feature type="compositionally biased region" description="Polar residues" evidence="7">
    <location>
        <begin position="135"/>
        <end position="160"/>
    </location>
</feature>
<dbReference type="Proteomes" id="UP001385951">
    <property type="component" value="Unassembled WGS sequence"/>
</dbReference>
<evidence type="ECO:0000256" key="2">
    <source>
        <dbReference type="ARBA" id="ARBA00022723"/>
    </source>
</evidence>
<dbReference type="GO" id="GO:0008270">
    <property type="term" value="F:zinc ion binding"/>
    <property type="evidence" value="ECO:0007669"/>
    <property type="project" value="UniProtKB-KW"/>
</dbReference>
<dbReference type="GO" id="GO:0048188">
    <property type="term" value="C:Set1C/COMPASS complex"/>
    <property type="evidence" value="ECO:0007669"/>
    <property type="project" value="InterPro"/>
</dbReference>
<reference evidence="9 10" key="1">
    <citation type="submission" date="2022-09" db="EMBL/GenBank/DDBJ databases">
        <authorList>
            <person name="Palmer J.M."/>
        </authorList>
    </citation>
    <scope>NUCLEOTIDE SEQUENCE [LARGE SCALE GENOMIC DNA]</scope>
    <source>
        <strain evidence="9 10">DSM 7382</strain>
    </source>
</reference>
<feature type="compositionally biased region" description="Low complexity" evidence="7">
    <location>
        <begin position="780"/>
        <end position="793"/>
    </location>
</feature>
<feature type="compositionally biased region" description="Basic and acidic residues" evidence="7">
    <location>
        <begin position="255"/>
        <end position="269"/>
    </location>
</feature>
<dbReference type="PROSITE" id="PS01359">
    <property type="entry name" value="ZF_PHD_1"/>
    <property type="match status" value="1"/>
</dbReference>
<dbReference type="SMART" id="SM00249">
    <property type="entry name" value="PHD"/>
    <property type="match status" value="1"/>
</dbReference>
<dbReference type="InterPro" id="IPR019786">
    <property type="entry name" value="Zinc_finger_PHD-type_CS"/>
</dbReference>
<accession>A0AAW0GAT0</accession>
<comment type="subcellular location">
    <subcellularLocation>
        <location evidence="1">Nucleus</location>
    </subcellularLocation>
</comment>
<protein>
    <recommendedName>
        <fullName evidence="8">PHD-type domain-containing protein</fullName>
    </recommendedName>
</protein>
<evidence type="ECO:0000256" key="4">
    <source>
        <dbReference type="ARBA" id="ARBA00022833"/>
    </source>
</evidence>
<feature type="region of interest" description="Disordered" evidence="7">
    <location>
        <begin position="423"/>
        <end position="464"/>
    </location>
</feature>
<evidence type="ECO:0000313" key="9">
    <source>
        <dbReference type="EMBL" id="KAK7688250.1"/>
    </source>
</evidence>
<dbReference type="PROSITE" id="PS50016">
    <property type="entry name" value="ZF_PHD_2"/>
    <property type="match status" value="1"/>
</dbReference>
<name>A0AAW0GAT0_9APHY</name>
<feature type="region of interest" description="Disordered" evidence="7">
    <location>
        <begin position="1"/>
        <end position="236"/>
    </location>
</feature>
<feature type="compositionally biased region" description="Polar residues" evidence="7">
    <location>
        <begin position="60"/>
        <end position="72"/>
    </location>
</feature>
<feature type="region of interest" description="Disordered" evidence="7">
    <location>
        <begin position="360"/>
        <end position="385"/>
    </location>
</feature>
<keyword evidence="3 6" id="KW-0863">Zinc-finger</keyword>
<feature type="region of interest" description="Disordered" evidence="7">
    <location>
        <begin position="500"/>
        <end position="544"/>
    </location>
</feature>
<keyword evidence="5" id="KW-0539">Nucleus</keyword>
<proteinExistence type="predicted"/>
<dbReference type="InterPro" id="IPR011011">
    <property type="entry name" value="Znf_FYVE_PHD"/>
</dbReference>
<dbReference type="PANTHER" id="PTHR46174">
    <property type="entry name" value="CXXC-TYPE ZINC FINGER PROTEIN 1"/>
    <property type="match status" value="1"/>
</dbReference>
<gene>
    <name evidence="9" type="ORF">QCA50_008620</name>
</gene>
<feature type="compositionally biased region" description="Polar residues" evidence="7">
    <location>
        <begin position="755"/>
        <end position="778"/>
    </location>
</feature>
<feature type="compositionally biased region" description="Polar residues" evidence="7">
    <location>
        <begin position="13"/>
        <end position="24"/>
    </location>
</feature>
<evidence type="ECO:0000256" key="1">
    <source>
        <dbReference type="ARBA" id="ARBA00004123"/>
    </source>
</evidence>
<feature type="compositionally biased region" description="Basic and acidic residues" evidence="7">
    <location>
        <begin position="450"/>
        <end position="461"/>
    </location>
</feature>
<dbReference type="EMBL" id="JASBNA010000011">
    <property type="protein sequence ID" value="KAK7688250.1"/>
    <property type="molecule type" value="Genomic_DNA"/>
</dbReference>
<dbReference type="InterPro" id="IPR013083">
    <property type="entry name" value="Znf_RING/FYVE/PHD"/>
</dbReference>
<dbReference type="AlphaFoldDB" id="A0AAW0GAT0"/>
<organism evidence="9 10">
    <name type="scientific">Cerrena zonata</name>
    <dbReference type="NCBI Taxonomy" id="2478898"/>
    <lineage>
        <taxon>Eukaryota</taxon>
        <taxon>Fungi</taxon>
        <taxon>Dikarya</taxon>
        <taxon>Basidiomycota</taxon>
        <taxon>Agaricomycotina</taxon>
        <taxon>Agaricomycetes</taxon>
        <taxon>Polyporales</taxon>
        <taxon>Cerrenaceae</taxon>
        <taxon>Cerrena</taxon>
    </lineage>
</organism>
<evidence type="ECO:0000256" key="3">
    <source>
        <dbReference type="ARBA" id="ARBA00022771"/>
    </source>
</evidence>
<comment type="caution">
    <text evidence="9">The sequence shown here is derived from an EMBL/GenBank/DDBJ whole genome shotgun (WGS) entry which is preliminary data.</text>
</comment>
<dbReference type="InterPro" id="IPR001965">
    <property type="entry name" value="Znf_PHD"/>
</dbReference>
<evidence type="ECO:0000256" key="5">
    <source>
        <dbReference type="ARBA" id="ARBA00023242"/>
    </source>
</evidence>
<dbReference type="Gene3D" id="3.30.40.10">
    <property type="entry name" value="Zinc/RING finger domain, C3HC4 (zinc finger)"/>
    <property type="match status" value="1"/>
</dbReference>
<dbReference type="InterPro" id="IPR019787">
    <property type="entry name" value="Znf_PHD-finger"/>
</dbReference>
<dbReference type="InterPro" id="IPR037869">
    <property type="entry name" value="Spp1/CFP1"/>
</dbReference>
<keyword evidence="10" id="KW-1185">Reference proteome</keyword>
<feature type="compositionally biased region" description="Low complexity" evidence="7">
    <location>
        <begin position="25"/>
        <end position="34"/>
    </location>
</feature>
<feature type="domain" description="PHD-type" evidence="8">
    <location>
        <begin position="594"/>
        <end position="646"/>
    </location>
</feature>
<evidence type="ECO:0000256" key="7">
    <source>
        <dbReference type="SAM" id="MobiDB-lite"/>
    </source>
</evidence>
<dbReference type="SUPFAM" id="SSF57903">
    <property type="entry name" value="FYVE/PHD zinc finger"/>
    <property type="match status" value="1"/>
</dbReference>